<dbReference type="InterPro" id="IPR014729">
    <property type="entry name" value="Rossmann-like_a/b/a_fold"/>
</dbReference>
<reference evidence="1 2" key="2">
    <citation type="submission" date="2010-03" db="EMBL/GenBank/DDBJ databases">
        <authorList>
            <person name="Pajon A."/>
        </authorList>
    </citation>
    <scope>NUCLEOTIDE SEQUENCE [LARGE SCALE GENOMIC DNA]</scope>
    <source>
        <strain evidence="1 2">SGP1</strain>
    </source>
</reference>
<dbReference type="Gene3D" id="3.40.50.620">
    <property type="entry name" value="HUPs"/>
    <property type="match status" value="1"/>
</dbReference>
<organism evidence="1 2">
    <name type="scientific">Fretibacterium fastidiosum</name>
    <dbReference type="NCBI Taxonomy" id="651822"/>
    <lineage>
        <taxon>Bacteria</taxon>
        <taxon>Thermotogati</taxon>
        <taxon>Synergistota</taxon>
        <taxon>Synergistia</taxon>
        <taxon>Synergistales</taxon>
        <taxon>Aminobacteriaceae</taxon>
        <taxon>Fretibacterium</taxon>
    </lineage>
</organism>
<dbReference type="KEGG" id="sbr:SY1_10630"/>
<accession>A0AB94IWW8</accession>
<keyword evidence="2" id="KW-1185">Reference proteome</keyword>
<dbReference type="Proteomes" id="UP000008957">
    <property type="component" value="Chromosome"/>
</dbReference>
<gene>
    <name evidence="1" type="ORF">SY1_10630</name>
</gene>
<protein>
    <submittedName>
        <fullName evidence="1">Uncharacterized protein</fullName>
    </submittedName>
</protein>
<proteinExistence type="predicted"/>
<dbReference type="EMBL" id="FP929056">
    <property type="protein sequence ID" value="CBL28270.1"/>
    <property type="molecule type" value="Genomic_DNA"/>
</dbReference>
<dbReference type="AlphaFoldDB" id="A0AB94IWW8"/>
<evidence type="ECO:0000313" key="1">
    <source>
        <dbReference type="EMBL" id="CBL28270.1"/>
    </source>
</evidence>
<evidence type="ECO:0000313" key="2">
    <source>
        <dbReference type="Proteomes" id="UP000008957"/>
    </source>
</evidence>
<name>A0AB94IWW8_9BACT</name>
<reference evidence="2" key="1">
    <citation type="submission" date="2010-03" db="EMBL/GenBank/DDBJ databases">
        <title>The genome sequence of Synergistetes sp. SGP1.</title>
        <authorList>
            <consortium name="metaHIT consortium -- http://www.metahit.eu/"/>
            <person name="Pajon A."/>
            <person name="Turner K."/>
            <person name="Parkhill J."/>
            <person name="Wade W."/>
            <person name="Vartoukian S."/>
        </authorList>
    </citation>
    <scope>NUCLEOTIDE SEQUENCE [LARGE SCALE GENOMIC DNA]</scope>
    <source>
        <strain evidence="2">SGP1</strain>
    </source>
</reference>
<sequence>MVVVFDEDTPRELLSRLRPDVLAKGGDYRAEELPGREFVDEVVILPLLEGHSTTRILNHGREGGGQA</sequence>